<gene>
    <name evidence="2" type="ORF">BDY17DRAFT_327807</name>
</gene>
<dbReference type="Proteomes" id="UP000799767">
    <property type="component" value="Unassembled WGS sequence"/>
</dbReference>
<sequence length="136" mass="14883">MASSSTLSRPSAHVARSPESYESLARRNAAAEILQSYERLSWHSFQRCESLVQTRLHFQNVLAGLTDQDEAALVDWKEDKTPRPKPGDEGHHGSSRKGKERLSGGVAGPAPKANKTREQSDSSTGGSAKKKRKSLQ</sequence>
<feature type="compositionally biased region" description="Basic and acidic residues" evidence="1">
    <location>
        <begin position="75"/>
        <end position="92"/>
    </location>
</feature>
<accession>A0A6A6PGA4</accession>
<name>A0A6A6PGA4_9PEZI</name>
<proteinExistence type="predicted"/>
<evidence type="ECO:0000313" key="2">
    <source>
        <dbReference type="EMBL" id="KAF2478999.1"/>
    </source>
</evidence>
<organism evidence="2 3">
    <name type="scientific">Neohortaea acidophila</name>
    <dbReference type="NCBI Taxonomy" id="245834"/>
    <lineage>
        <taxon>Eukaryota</taxon>
        <taxon>Fungi</taxon>
        <taxon>Dikarya</taxon>
        <taxon>Ascomycota</taxon>
        <taxon>Pezizomycotina</taxon>
        <taxon>Dothideomycetes</taxon>
        <taxon>Dothideomycetidae</taxon>
        <taxon>Mycosphaerellales</taxon>
        <taxon>Teratosphaeriaceae</taxon>
        <taxon>Neohortaea</taxon>
    </lineage>
</organism>
<dbReference type="AlphaFoldDB" id="A0A6A6PGA4"/>
<reference evidence="2" key="1">
    <citation type="journal article" date="2020" name="Stud. Mycol.">
        <title>101 Dothideomycetes genomes: a test case for predicting lifestyles and emergence of pathogens.</title>
        <authorList>
            <person name="Haridas S."/>
            <person name="Albert R."/>
            <person name="Binder M."/>
            <person name="Bloem J."/>
            <person name="Labutti K."/>
            <person name="Salamov A."/>
            <person name="Andreopoulos B."/>
            <person name="Baker S."/>
            <person name="Barry K."/>
            <person name="Bills G."/>
            <person name="Bluhm B."/>
            <person name="Cannon C."/>
            <person name="Castanera R."/>
            <person name="Culley D."/>
            <person name="Daum C."/>
            <person name="Ezra D."/>
            <person name="Gonzalez J."/>
            <person name="Henrissat B."/>
            <person name="Kuo A."/>
            <person name="Liang C."/>
            <person name="Lipzen A."/>
            <person name="Lutzoni F."/>
            <person name="Magnuson J."/>
            <person name="Mondo S."/>
            <person name="Nolan M."/>
            <person name="Ohm R."/>
            <person name="Pangilinan J."/>
            <person name="Park H.-J."/>
            <person name="Ramirez L."/>
            <person name="Alfaro M."/>
            <person name="Sun H."/>
            <person name="Tritt A."/>
            <person name="Yoshinaga Y."/>
            <person name="Zwiers L.-H."/>
            <person name="Turgeon B."/>
            <person name="Goodwin S."/>
            <person name="Spatafora J."/>
            <person name="Crous P."/>
            <person name="Grigoriev I."/>
        </authorList>
    </citation>
    <scope>NUCLEOTIDE SEQUENCE</scope>
    <source>
        <strain evidence="2">CBS 113389</strain>
    </source>
</reference>
<dbReference type="OrthoDB" id="5372011at2759"/>
<dbReference type="RefSeq" id="XP_033585569.1">
    <property type="nucleotide sequence ID" value="XM_033737738.1"/>
</dbReference>
<feature type="region of interest" description="Disordered" evidence="1">
    <location>
        <begin position="75"/>
        <end position="136"/>
    </location>
</feature>
<keyword evidence="3" id="KW-1185">Reference proteome</keyword>
<dbReference type="GeneID" id="54478740"/>
<evidence type="ECO:0000256" key="1">
    <source>
        <dbReference type="SAM" id="MobiDB-lite"/>
    </source>
</evidence>
<feature type="region of interest" description="Disordered" evidence="1">
    <location>
        <begin position="1"/>
        <end position="24"/>
    </location>
</feature>
<protein>
    <submittedName>
        <fullName evidence="2">Uncharacterized protein</fullName>
    </submittedName>
</protein>
<dbReference type="EMBL" id="MU001642">
    <property type="protein sequence ID" value="KAF2478999.1"/>
    <property type="molecule type" value="Genomic_DNA"/>
</dbReference>
<evidence type="ECO:0000313" key="3">
    <source>
        <dbReference type="Proteomes" id="UP000799767"/>
    </source>
</evidence>